<dbReference type="Gene3D" id="1.20.1530.20">
    <property type="match status" value="1"/>
</dbReference>
<keyword evidence="10" id="KW-1185">Reference proteome</keyword>
<evidence type="ECO:0000256" key="6">
    <source>
        <dbReference type="ARBA" id="ARBA00022989"/>
    </source>
</evidence>
<name>A0A0H2MEB8_9PROT</name>
<feature type="transmembrane region" description="Helical" evidence="8">
    <location>
        <begin position="257"/>
        <end position="278"/>
    </location>
</feature>
<dbReference type="RefSeq" id="WP_047764513.1">
    <property type="nucleotide sequence ID" value="NZ_LAQL01000007.1"/>
</dbReference>
<dbReference type="InterPro" id="IPR038770">
    <property type="entry name" value="Na+/solute_symporter_sf"/>
</dbReference>
<evidence type="ECO:0000256" key="5">
    <source>
        <dbReference type="ARBA" id="ARBA00022692"/>
    </source>
</evidence>
<dbReference type="AlphaFoldDB" id="A0A0H2MEB8"/>
<dbReference type="PANTHER" id="PTHR36838">
    <property type="entry name" value="AUXIN EFFLUX CARRIER FAMILY PROTEIN"/>
    <property type="match status" value="1"/>
</dbReference>
<feature type="transmembrane region" description="Helical" evidence="8">
    <location>
        <begin position="169"/>
        <end position="189"/>
    </location>
</feature>
<dbReference type="PANTHER" id="PTHR36838:SF4">
    <property type="entry name" value="AUXIN EFFLUX CARRIER FAMILY PROTEIN"/>
    <property type="match status" value="1"/>
</dbReference>
<feature type="transmembrane region" description="Helical" evidence="8">
    <location>
        <begin position="105"/>
        <end position="122"/>
    </location>
</feature>
<keyword evidence="3" id="KW-0813">Transport</keyword>
<dbReference type="GO" id="GO:0055085">
    <property type="term" value="P:transmembrane transport"/>
    <property type="evidence" value="ECO:0007669"/>
    <property type="project" value="InterPro"/>
</dbReference>
<accession>A0A0H2MEB8</accession>
<protein>
    <recommendedName>
        <fullName evidence="11">Transporter</fullName>
    </recommendedName>
</protein>
<dbReference type="STRING" id="1489064.WH96_12670"/>
<evidence type="ECO:0000256" key="7">
    <source>
        <dbReference type="ARBA" id="ARBA00023136"/>
    </source>
</evidence>
<keyword evidence="5 8" id="KW-0812">Transmembrane</keyword>
<sequence>MLIVFESIFPIFAIILLGFGLRKSNFVPKEHWRVLEELCFWIFFPCILATTLIKADLSAIELGPYVFTALAMMVSLGLFTLTLWPVLQKLWGTRRGQFSTVYQTATRWHGFIALAIVLKLYGQEGGALIALAMAIMVPFLQITNIFILATFSDADDQSGPSLSKITKTIVINPILWGVLTGLALNLFDVTVWEPAMTMADLLGRAALSMSLLALGAGLSLKAALKPSKELLVGVIGKLFVTPAVMAGWALWFGISGLSLSVLMVCASVPTAMNGYLLAKKMGGDADLYAATSTVQTVVSFFSIPLVLWLAKTYASGL</sequence>
<feature type="transmembrane region" description="Helical" evidence="8">
    <location>
        <begin position="65"/>
        <end position="84"/>
    </location>
</feature>
<organism evidence="9 10">
    <name type="scientific">Kiloniella spongiae</name>
    <dbReference type="NCBI Taxonomy" id="1489064"/>
    <lineage>
        <taxon>Bacteria</taxon>
        <taxon>Pseudomonadati</taxon>
        <taxon>Pseudomonadota</taxon>
        <taxon>Alphaproteobacteria</taxon>
        <taxon>Rhodospirillales</taxon>
        <taxon>Kiloniellaceae</taxon>
        <taxon>Kiloniella</taxon>
    </lineage>
</organism>
<proteinExistence type="inferred from homology"/>
<feature type="transmembrane region" description="Helical" evidence="8">
    <location>
        <begin position="230"/>
        <end position="251"/>
    </location>
</feature>
<evidence type="ECO:0000313" key="9">
    <source>
        <dbReference type="EMBL" id="KLN60546.1"/>
    </source>
</evidence>
<dbReference type="Proteomes" id="UP000035444">
    <property type="component" value="Unassembled WGS sequence"/>
</dbReference>
<dbReference type="GO" id="GO:0005886">
    <property type="term" value="C:plasma membrane"/>
    <property type="evidence" value="ECO:0007669"/>
    <property type="project" value="UniProtKB-SubCell"/>
</dbReference>
<comment type="similarity">
    <text evidence="2">Belongs to the auxin efflux carrier (TC 2.A.69) family.</text>
</comment>
<feature type="transmembrane region" description="Helical" evidence="8">
    <location>
        <begin position="6"/>
        <end position="22"/>
    </location>
</feature>
<dbReference type="OrthoDB" id="9805563at2"/>
<reference evidence="9 10" key="1">
    <citation type="submission" date="2015-03" db="EMBL/GenBank/DDBJ databases">
        <title>Genome Sequence of Kiloniella spongiae MEBiC09566, isolated from a marine sponge.</title>
        <authorList>
            <person name="Shao Z."/>
            <person name="Wang L."/>
            <person name="Li X."/>
        </authorList>
    </citation>
    <scope>NUCLEOTIDE SEQUENCE [LARGE SCALE GENOMIC DNA]</scope>
    <source>
        <strain evidence="9 10">MEBiC09566</strain>
    </source>
</reference>
<dbReference type="InterPro" id="IPR004776">
    <property type="entry name" value="Mem_transp_PIN-like"/>
</dbReference>
<gene>
    <name evidence="9" type="ORF">WH96_12670</name>
</gene>
<keyword evidence="4" id="KW-1003">Cell membrane</keyword>
<evidence type="ECO:0000256" key="8">
    <source>
        <dbReference type="SAM" id="Phobius"/>
    </source>
</evidence>
<evidence type="ECO:0000256" key="3">
    <source>
        <dbReference type="ARBA" id="ARBA00022448"/>
    </source>
</evidence>
<dbReference type="Pfam" id="PF03547">
    <property type="entry name" value="Mem_trans"/>
    <property type="match status" value="1"/>
</dbReference>
<comment type="caution">
    <text evidence="9">The sequence shown here is derived from an EMBL/GenBank/DDBJ whole genome shotgun (WGS) entry which is preliminary data.</text>
</comment>
<keyword evidence="7 8" id="KW-0472">Membrane</keyword>
<feature type="transmembrane region" description="Helical" evidence="8">
    <location>
        <begin position="287"/>
        <end position="310"/>
    </location>
</feature>
<keyword evidence="6 8" id="KW-1133">Transmembrane helix</keyword>
<feature type="transmembrane region" description="Helical" evidence="8">
    <location>
        <begin position="201"/>
        <end position="218"/>
    </location>
</feature>
<feature type="transmembrane region" description="Helical" evidence="8">
    <location>
        <begin position="34"/>
        <end position="53"/>
    </location>
</feature>
<evidence type="ECO:0000313" key="10">
    <source>
        <dbReference type="Proteomes" id="UP000035444"/>
    </source>
</evidence>
<feature type="transmembrane region" description="Helical" evidence="8">
    <location>
        <begin position="128"/>
        <end position="149"/>
    </location>
</feature>
<dbReference type="EMBL" id="LAQL01000007">
    <property type="protein sequence ID" value="KLN60546.1"/>
    <property type="molecule type" value="Genomic_DNA"/>
</dbReference>
<comment type="subcellular location">
    <subcellularLocation>
        <location evidence="1">Cell membrane</location>
        <topology evidence="1">Multi-pass membrane protein</topology>
    </subcellularLocation>
</comment>
<evidence type="ECO:0000256" key="4">
    <source>
        <dbReference type="ARBA" id="ARBA00022475"/>
    </source>
</evidence>
<evidence type="ECO:0000256" key="1">
    <source>
        <dbReference type="ARBA" id="ARBA00004651"/>
    </source>
</evidence>
<evidence type="ECO:0008006" key="11">
    <source>
        <dbReference type="Google" id="ProtNLM"/>
    </source>
</evidence>
<evidence type="ECO:0000256" key="2">
    <source>
        <dbReference type="ARBA" id="ARBA00010145"/>
    </source>
</evidence>